<evidence type="ECO:0000256" key="2">
    <source>
        <dbReference type="RuleBase" id="RU003616"/>
    </source>
</evidence>
<dbReference type="InterPro" id="IPR008978">
    <property type="entry name" value="HSP20-like_chaperone"/>
</dbReference>
<dbReference type="KEGG" id="csty:KN1_08190"/>
<sequence>MDSITVFWDRRMSKRYKDPFDLFDEMIKEIEEEFERFEREFMRLGSGGETKTFGPYVYGFRVTIGPDGKPIVEEFGNVKNYKGKPLITEEREPLADVIEKGDEIRVIAEVPGVDKNSIKVKITNGGKTLIIRAEGNDRKYYKEIDLPAQVDENSAKATYNNGVLQVVLKKVKGKEEEGKEIKVE</sequence>
<dbReference type="Pfam" id="PF00011">
    <property type="entry name" value="HSP20"/>
    <property type="match status" value="1"/>
</dbReference>
<evidence type="ECO:0000259" key="3">
    <source>
        <dbReference type="PROSITE" id="PS01031"/>
    </source>
</evidence>
<organism evidence="5 6">
    <name type="scientific">Stygiolobus caldivivus</name>
    <dbReference type="NCBI Taxonomy" id="2824673"/>
    <lineage>
        <taxon>Archaea</taxon>
        <taxon>Thermoproteota</taxon>
        <taxon>Thermoprotei</taxon>
        <taxon>Sulfolobales</taxon>
        <taxon>Sulfolobaceae</taxon>
        <taxon>Stygiolobus</taxon>
    </lineage>
</organism>
<dbReference type="Gene3D" id="2.60.40.790">
    <property type="match status" value="1"/>
</dbReference>
<name>A0A8D5U5A7_9CREN</name>
<dbReference type="SUPFAM" id="SSF49764">
    <property type="entry name" value="HSP20-like chaperones"/>
    <property type="match status" value="1"/>
</dbReference>
<comment type="similarity">
    <text evidence="1 2">Belongs to the small heat shock protein (HSP20) family.</text>
</comment>
<dbReference type="CDD" id="cd06464">
    <property type="entry name" value="ACD_sHsps-like"/>
    <property type="match status" value="1"/>
</dbReference>
<dbReference type="PROSITE" id="PS01031">
    <property type="entry name" value="SHSP"/>
    <property type="match status" value="1"/>
</dbReference>
<evidence type="ECO:0000313" key="5">
    <source>
        <dbReference type="EMBL" id="BCU69522.1"/>
    </source>
</evidence>
<protein>
    <submittedName>
        <fullName evidence="5">Heat-shock protein Hsp20</fullName>
    </submittedName>
</protein>
<gene>
    <name evidence="5" type="ORF">KN1_08190</name>
</gene>
<reference evidence="5 6" key="1">
    <citation type="submission" date="2021-04" db="EMBL/GenBank/DDBJ databases">
        <title>Complete genome sequence of Stygiolobus sp. KN-1.</title>
        <authorList>
            <person name="Nakamura K."/>
            <person name="Sakai H."/>
            <person name="Kurosawa N."/>
        </authorList>
    </citation>
    <scope>NUCLEOTIDE SEQUENCE [LARGE SCALE GENOMIC DNA]</scope>
    <source>
        <strain evidence="5 6">KN-1</strain>
    </source>
</reference>
<dbReference type="Proteomes" id="UP000825123">
    <property type="component" value="Chromosome"/>
</dbReference>
<dbReference type="InterPro" id="IPR002068">
    <property type="entry name" value="A-crystallin/Hsp20_dom"/>
</dbReference>
<dbReference type="NCBIfam" id="NF041800">
    <property type="entry name" value="Hsp20"/>
    <property type="match status" value="1"/>
</dbReference>
<evidence type="ECO:0000313" key="6">
    <source>
        <dbReference type="Proteomes" id="UP000825123"/>
    </source>
</evidence>
<proteinExistence type="inferred from homology"/>
<accession>A0A8D5U5A7</accession>
<dbReference type="AlphaFoldDB" id="A0A8D5U5A7"/>
<dbReference type="EMBL" id="AP024597">
    <property type="protein sequence ID" value="BCU69522.1"/>
    <property type="molecule type" value="Genomic_DNA"/>
</dbReference>
<evidence type="ECO:0000259" key="4">
    <source>
        <dbReference type="PROSITE" id="PS51203"/>
    </source>
</evidence>
<dbReference type="InterPro" id="IPR007052">
    <property type="entry name" value="CS_dom"/>
</dbReference>
<keyword evidence="6" id="KW-1185">Reference proteome</keyword>
<feature type="domain" description="SHSP" evidence="3">
    <location>
        <begin position="85"/>
        <end position="184"/>
    </location>
</feature>
<dbReference type="PROSITE" id="PS51203">
    <property type="entry name" value="CS"/>
    <property type="match status" value="1"/>
</dbReference>
<evidence type="ECO:0000256" key="1">
    <source>
        <dbReference type="PROSITE-ProRule" id="PRU00285"/>
    </source>
</evidence>
<feature type="domain" description="CS" evidence="4">
    <location>
        <begin position="90"/>
        <end position="184"/>
    </location>
</feature>